<dbReference type="GeneID" id="59327223"/>
<evidence type="ECO:0000313" key="7">
    <source>
        <dbReference type="Proteomes" id="UP000515788"/>
    </source>
</evidence>
<dbReference type="KEGG" id="tgb:HG536_0F03330"/>
<gene>
    <name evidence="6" type="ORF">HG536_0F03330</name>
</gene>
<comment type="similarity">
    <text evidence="3">Belongs to the AIM21 family.</text>
</comment>
<reference evidence="6 7" key="1">
    <citation type="submission" date="2020-06" db="EMBL/GenBank/DDBJ databases">
        <title>The yeast mating-type switching endonuclease HO is a domesticated member of an unorthodox homing genetic element family.</title>
        <authorList>
            <person name="Coughlan A.Y."/>
            <person name="Lombardi L."/>
            <person name="Braun-Galleani S."/>
            <person name="Martos A.R."/>
            <person name="Galeote V."/>
            <person name="Bigey F."/>
            <person name="Dequin S."/>
            <person name="Byrne K.P."/>
            <person name="Wolfe K.H."/>
        </authorList>
    </citation>
    <scope>NUCLEOTIDE SEQUENCE [LARGE SCALE GENOMIC DNA]</scope>
    <source>
        <strain evidence="6 7">CBS764</strain>
    </source>
</reference>
<feature type="region of interest" description="Disordered" evidence="5">
    <location>
        <begin position="200"/>
        <end position="404"/>
    </location>
</feature>
<feature type="region of interest" description="Disordered" evidence="5">
    <location>
        <begin position="542"/>
        <end position="676"/>
    </location>
</feature>
<feature type="compositionally biased region" description="Basic and acidic residues" evidence="5">
    <location>
        <begin position="346"/>
        <end position="360"/>
    </location>
</feature>
<feature type="compositionally biased region" description="Polar residues" evidence="5">
    <location>
        <begin position="230"/>
        <end position="259"/>
    </location>
</feature>
<evidence type="ECO:0000256" key="4">
    <source>
        <dbReference type="ARBA" id="ARBA00021016"/>
    </source>
</evidence>
<feature type="compositionally biased region" description="Basic and acidic residues" evidence="5">
    <location>
        <begin position="157"/>
        <end position="173"/>
    </location>
</feature>
<feature type="compositionally biased region" description="Polar residues" evidence="5">
    <location>
        <begin position="492"/>
        <end position="501"/>
    </location>
</feature>
<sequence length="676" mass="74768">MSSDDVPRIPERPQRVRGHRLTEEISQEKFPLPSSAEADLAKAEGSELPKIPGHRPQRLKNSSSSPVLPVSKPHESSDLKPSVPGTRPNREKKENMRENGGITKDEGSQSRQESSDHEPTPQLPAARPQRLKSTPATTAVPSTGPLATLKTVASTDEVERSEEPLDQSLKRSTTENLDMLVQNTSEQLKEMEMLLSKREMAPVRGNSLIKPIEVADVSSDRRLMPENPEQKSTGPNDGSKTETQAASKSESDEPQSSAAENDREEVNRELLRETEQSESTAEEHPEEVHVMEATNQGEMKGTQPEREVSPDEEPPTTYSTKAQANLSSLDEQEVAEFTKDFTPAPELDHLSSDKVEETKGGDISSELAPSVFEETEVLSQKSDHSSIPSAKRAAPPVPKKPSSRIAAFQQMLQNQQLEQLQGSIPFRPHESPLSMESGTGGAPNYHRKALNDERAQFGKNLGTLFANPDMVTGSSISTDRRTEGNKLEEPNENSTRTPSESQQRRARGPRGRKLPSLVANVEKVKTENSNDIELFHMWTIVSNNRDDKNTKEVLKDDSGQKSAQLSEGRGAFEILSDGTQERRPSVLEDPSQPMVGSQETVNESEDLAFDETPQKLMTQSAFNSKEVHQVRSSAKQELEENLEETANMKPGHKEAQEQSIDDKNGADYSFDLEQEL</sequence>
<accession>A0A7G3ZKH2</accession>
<evidence type="ECO:0000256" key="5">
    <source>
        <dbReference type="SAM" id="MobiDB-lite"/>
    </source>
</evidence>
<comment type="function">
    <text evidence="1">Involved in mitochondrial migration along actin filaments.</text>
</comment>
<feature type="compositionally biased region" description="Basic and acidic residues" evidence="5">
    <location>
        <begin position="1"/>
        <end position="27"/>
    </location>
</feature>
<feature type="compositionally biased region" description="Low complexity" evidence="5">
    <location>
        <begin position="59"/>
        <end position="71"/>
    </location>
</feature>
<dbReference type="AlphaFoldDB" id="A0A7G3ZKH2"/>
<evidence type="ECO:0000256" key="3">
    <source>
        <dbReference type="ARBA" id="ARBA00006466"/>
    </source>
</evidence>
<feature type="compositionally biased region" description="Polar residues" evidence="5">
    <location>
        <begin position="131"/>
        <end position="141"/>
    </location>
</feature>
<feature type="region of interest" description="Disordered" evidence="5">
    <location>
        <begin position="1"/>
        <end position="179"/>
    </location>
</feature>
<name>A0A7G3ZKH2_9SACH</name>
<feature type="compositionally biased region" description="Polar residues" evidence="5">
    <location>
        <begin position="316"/>
        <end position="329"/>
    </location>
</feature>
<feature type="compositionally biased region" description="Basic and acidic residues" evidence="5">
    <location>
        <begin position="651"/>
        <end position="665"/>
    </location>
</feature>
<dbReference type="InterPro" id="IPR021582">
    <property type="entry name" value="Aim21"/>
</dbReference>
<evidence type="ECO:0000313" key="6">
    <source>
        <dbReference type="EMBL" id="QLL34008.1"/>
    </source>
</evidence>
<proteinExistence type="inferred from homology"/>
<feature type="compositionally biased region" description="Basic and acidic residues" evidence="5">
    <location>
        <begin position="260"/>
        <end position="290"/>
    </location>
</feature>
<dbReference type="Pfam" id="PF11489">
    <property type="entry name" value="Aim21"/>
    <property type="match status" value="1"/>
</dbReference>
<dbReference type="RefSeq" id="XP_037140682.1">
    <property type="nucleotide sequence ID" value="XM_037284786.1"/>
</dbReference>
<organism evidence="6 7">
    <name type="scientific">Torulaspora globosa</name>
    <dbReference type="NCBI Taxonomy" id="48254"/>
    <lineage>
        <taxon>Eukaryota</taxon>
        <taxon>Fungi</taxon>
        <taxon>Dikarya</taxon>
        <taxon>Ascomycota</taxon>
        <taxon>Saccharomycotina</taxon>
        <taxon>Saccharomycetes</taxon>
        <taxon>Saccharomycetales</taxon>
        <taxon>Saccharomycetaceae</taxon>
        <taxon>Torulaspora</taxon>
    </lineage>
</organism>
<comment type="subcellular location">
    <subcellularLocation>
        <location evidence="2">Cytoplasm</location>
        <location evidence="2">Cytoskeleton</location>
        <location evidence="2">Actin patch</location>
    </subcellularLocation>
</comment>
<evidence type="ECO:0000256" key="1">
    <source>
        <dbReference type="ARBA" id="ARBA00002092"/>
    </source>
</evidence>
<feature type="compositionally biased region" description="Basic and acidic residues" evidence="5">
    <location>
        <begin position="544"/>
        <end position="559"/>
    </location>
</feature>
<evidence type="ECO:0000256" key="2">
    <source>
        <dbReference type="ARBA" id="ARBA00004134"/>
    </source>
</evidence>
<feature type="compositionally biased region" description="Basic and acidic residues" evidence="5">
    <location>
        <begin position="88"/>
        <end position="119"/>
    </location>
</feature>
<dbReference type="GO" id="GO:0030479">
    <property type="term" value="C:actin cortical patch"/>
    <property type="evidence" value="ECO:0007669"/>
    <property type="project" value="UniProtKB-SubCell"/>
</dbReference>
<dbReference type="OrthoDB" id="3995855at2759"/>
<dbReference type="EMBL" id="CP059251">
    <property type="protein sequence ID" value="QLL34008.1"/>
    <property type="molecule type" value="Genomic_DNA"/>
</dbReference>
<feature type="compositionally biased region" description="Basic and acidic residues" evidence="5">
    <location>
        <begin position="478"/>
        <end position="489"/>
    </location>
</feature>
<feature type="compositionally biased region" description="Basic and acidic residues" evidence="5">
    <location>
        <begin position="625"/>
        <end position="638"/>
    </location>
</feature>
<protein>
    <recommendedName>
        <fullName evidence="4">Altered inheritance of mitochondria protein 21</fullName>
    </recommendedName>
</protein>
<keyword evidence="7" id="KW-1185">Reference proteome</keyword>
<feature type="region of interest" description="Disordered" evidence="5">
    <location>
        <begin position="425"/>
        <end position="521"/>
    </location>
</feature>
<dbReference type="Proteomes" id="UP000515788">
    <property type="component" value="Chromosome 6"/>
</dbReference>
<feature type="compositionally biased region" description="Basic residues" evidence="5">
    <location>
        <begin position="504"/>
        <end position="513"/>
    </location>
</feature>